<comment type="caution">
    <text evidence="2">The sequence shown here is derived from an EMBL/GenBank/DDBJ whole genome shotgun (WGS) entry which is preliminary data.</text>
</comment>
<feature type="transmembrane region" description="Helical" evidence="1">
    <location>
        <begin position="384"/>
        <end position="404"/>
    </location>
</feature>
<sequence>MPKSHTSFWITAFLIAAGVDLLFWRKPLGVSFPLWTLLAMGGALVLARREGQRPARATLGLGVIILGLAFLPFWRAEPFTQAVGVLLTLIGLMFWVATLRTGDWLHYTLWDDLRALAVLGFAAITRPFRRPPAEEDTPPAPAGAVFWRRGGAILRGVALALPVVGVLALLLASADLVFAARLQAMLDALRLERLPETLFRLFYVGVLTILFCGTLLHAVHPTWAVCPTAADQGIIAPFLGWVETAIVLGSVNALFLFFVILQFRYLFGGQANIHAAGFTYAEYARRGFGELVVVALISLGLILVLHTLSRRETPLHRNGFIVLSGLLVVLVLVILASAWQRLSLYEQAYGFTRLRTYAHLFIPWLGLALLVILGLLLTHQMRRVAAAALLWGLGFGLLVGLWNVDGWVVRQNVQRAVSGQELDGDYLQTLSADAVPELIRQAQRPAVPAAAREALLIGLACRATQAQPVVTPWPAFHLSKARAAQDLTRYAALWQAYKVESGAEGRFVERNGVRLFCRTGGGWD</sequence>
<gene>
    <name evidence="2" type="ORF">QYE77_08725</name>
</gene>
<feature type="transmembrane region" description="Helical" evidence="1">
    <location>
        <begin position="239"/>
        <end position="267"/>
    </location>
</feature>
<feature type="transmembrane region" description="Helical" evidence="1">
    <location>
        <begin position="157"/>
        <end position="180"/>
    </location>
</feature>
<feature type="transmembrane region" description="Helical" evidence="1">
    <location>
        <begin position="320"/>
        <end position="339"/>
    </location>
</feature>
<organism evidence="2 3">
    <name type="scientific">Thermanaerothrix solaris</name>
    <dbReference type="NCBI Taxonomy" id="3058434"/>
    <lineage>
        <taxon>Bacteria</taxon>
        <taxon>Bacillati</taxon>
        <taxon>Chloroflexota</taxon>
        <taxon>Anaerolineae</taxon>
        <taxon>Anaerolineales</taxon>
        <taxon>Anaerolineaceae</taxon>
        <taxon>Thermanaerothrix</taxon>
    </lineage>
</organism>
<feature type="transmembrane region" description="Helical" evidence="1">
    <location>
        <begin position="59"/>
        <end position="76"/>
    </location>
</feature>
<keyword evidence="1" id="KW-0472">Membrane</keyword>
<accession>A0ABU3NNB7</accession>
<dbReference type="Proteomes" id="UP001254165">
    <property type="component" value="Unassembled WGS sequence"/>
</dbReference>
<protein>
    <submittedName>
        <fullName evidence="2">DUF4173 domain-containing protein</fullName>
    </submittedName>
</protein>
<evidence type="ECO:0000313" key="3">
    <source>
        <dbReference type="Proteomes" id="UP001254165"/>
    </source>
</evidence>
<proteinExistence type="predicted"/>
<reference evidence="2 3" key="1">
    <citation type="submission" date="2023-07" db="EMBL/GenBank/DDBJ databases">
        <title>Novel species of Thermanaerothrix with wide hydrolytic capabilities.</title>
        <authorList>
            <person name="Zayulina K.S."/>
            <person name="Podosokorskaya O.A."/>
            <person name="Elcheninov A.G."/>
        </authorList>
    </citation>
    <scope>NUCLEOTIDE SEQUENCE [LARGE SCALE GENOMIC DNA]</scope>
    <source>
        <strain evidence="2 3">4228-RoL</strain>
    </source>
</reference>
<feature type="transmembrane region" description="Helical" evidence="1">
    <location>
        <begin position="82"/>
        <end position="101"/>
    </location>
</feature>
<feature type="transmembrane region" description="Helical" evidence="1">
    <location>
        <begin position="201"/>
        <end position="219"/>
    </location>
</feature>
<dbReference type="InterPro" id="IPR025291">
    <property type="entry name" value="DUF4153"/>
</dbReference>
<feature type="transmembrane region" description="Helical" evidence="1">
    <location>
        <begin position="288"/>
        <end position="308"/>
    </location>
</feature>
<keyword evidence="1" id="KW-0812">Transmembrane</keyword>
<feature type="transmembrane region" description="Helical" evidence="1">
    <location>
        <begin position="360"/>
        <end position="378"/>
    </location>
</feature>
<feature type="transmembrane region" description="Helical" evidence="1">
    <location>
        <begin position="30"/>
        <end position="47"/>
    </location>
</feature>
<dbReference type="RefSeq" id="WP_315625007.1">
    <property type="nucleotide sequence ID" value="NZ_JAUHMF010000002.1"/>
</dbReference>
<keyword evidence="1" id="KW-1133">Transmembrane helix</keyword>
<dbReference type="EMBL" id="JAUHMF010000002">
    <property type="protein sequence ID" value="MDT8898348.1"/>
    <property type="molecule type" value="Genomic_DNA"/>
</dbReference>
<evidence type="ECO:0000313" key="2">
    <source>
        <dbReference type="EMBL" id="MDT8898348.1"/>
    </source>
</evidence>
<keyword evidence="3" id="KW-1185">Reference proteome</keyword>
<name>A0ABU3NNB7_9CHLR</name>
<feature type="transmembrane region" description="Helical" evidence="1">
    <location>
        <begin position="7"/>
        <end position="24"/>
    </location>
</feature>
<dbReference type="Pfam" id="PF13687">
    <property type="entry name" value="DUF4153"/>
    <property type="match status" value="1"/>
</dbReference>
<evidence type="ECO:0000256" key="1">
    <source>
        <dbReference type="SAM" id="Phobius"/>
    </source>
</evidence>